<evidence type="ECO:0000313" key="1">
    <source>
        <dbReference type="EMBL" id="MSU06296.1"/>
    </source>
</evidence>
<protein>
    <submittedName>
        <fullName evidence="1">DUF4912 domain-containing protein</fullName>
    </submittedName>
</protein>
<comment type="caution">
    <text evidence="1">The sequence shown here is derived from an EMBL/GenBank/DDBJ whole genome shotgun (WGS) entry which is preliminary data.</text>
</comment>
<dbReference type="Pfam" id="PF16258">
    <property type="entry name" value="DUF4912"/>
    <property type="match status" value="1"/>
</dbReference>
<dbReference type="InterPro" id="IPR032585">
    <property type="entry name" value="DUF4912"/>
</dbReference>
<dbReference type="EMBL" id="VUNN01000009">
    <property type="protein sequence ID" value="MSU06296.1"/>
    <property type="molecule type" value="Genomic_DNA"/>
</dbReference>
<name>A0A7X2PCB8_9SPIO</name>
<dbReference type="AlphaFoldDB" id="A0A7X2PCB8"/>
<accession>A0A7X2PCB8</accession>
<gene>
    <name evidence="1" type="ORF">FYJ80_05815</name>
</gene>
<organism evidence="1 2">
    <name type="scientific">Bullifex porci</name>
    <dbReference type="NCBI Taxonomy" id="2606638"/>
    <lineage>
        <taxon>Bacteria</taxon>
        <taxon>Pseudomonadati</taxon>
        <taxon>Spirochaetota</taxon>
        <taxon>Spirochaetia</taxon>
        <taxon>Spirochaetales</taxon>
        <taxon>Spirochaetaceae</taxon>
        <taxon>Bullifex</taxon>
    </lineage>
</organism>
<keyword evidence="2" id="KW-1185">Reference proteome</keyword>
<proteinExistence type="predicted"/>
<sequence>MVLIKIDSLSQNELEYIAQQEGIKDFDTLSREELIDELKEIYDDDYSESLSVTGENVNKRYVAGLSAYRGDVNEELPSLPGVEKLPELYPETAIHVLNKNASWLYCYWSIAPGDLESYDLKFGSYELYLNVNVTGKDKSEKYDILIGRDDVEWNISVPLVNGDCRVSLVLQTKEKRYLLAMSESVPLVYCYWLNNPIDKIYDEALFRHYVAPLTNRDGYIIPSDIVEEIVDKVKNEVEK</sequence>
<dbReference type="RefSeq" id="WP_154425272.1">
    <property type="nucleotide sequence ID" value="NZ_JAQYPZ010000238.1"/>
</dbReference>
<dbReference type="Proteomes" id="UP000460549">
    <property type="component" value="Unassembled WGS sequence"/>
</dbReference>
<evidence type="ECO:0000313" key="2">
    <source>
        <dbReference type="Proteomes" id="UP000460549"/>
    </source>
</evidence>
<reference evidence="1 2" key="1">
    <citation type="submission" date="2019-08" db="EMBL/GenBank/DDBJ databases">
        <title>In-depth cultivation of the pig gut microbiome towards novel bacterial diversity and tailored functional studies.</title>
        <authorList>
            <person name="Wylensek D."/>
            <person name="Hitch T.C.A."/>
            <person name="Clavel T."/>
        </authorList>
    </citation>
    <scope>NUCLEOTIDE SEQUENCE [LARGE SCALE GENOMIC DNA]</scope>
    <source>
        <strain evidence="1 2">NM-380-WT-3C1</strain>
    </source>
</reference>